<dbReference type="RefSeq" id="WP_125693517.1">
    <property type="nucleotide sequence ID" value="NZ_JBHSSK010000014.1"/>
</dbReference>
<gene>
    <name evidence="2" type="ORF">ACFP1G_05010</name>
</gene>
<comment type="caution">
    <text evidence="2">The sequence shown here is derived from an EMBL/GenBank/DDBJ whole genome shotgun (WGS) entry which is preliminary data.</text>
</comment>
<proteinExistence type="predicted"/>
<dbReference type="Proteomes" id="UP001596254">
    <property type="component" value="Unassembled WGS sequence"/>
</dbReference>
<organism evidence="2 3">
    <name type="scientific">Levilactobacillus tongjiangensis</name>
    <dbReference type="NCBI Taxonomy" id="2486023"/>
    <lineage>
        <taxon>Bacteria</taxon>
        <taxon>Bacillati</taxon>
        <taxon>Bacillota</taxon>
        <taxon>Bacilli</taxon>
        <taxon>Lactobacillales</taxon>
        <taxon>Lactobacillaceae</taxon>
        <taxon>Levilactobacillus</taxon>
    </lineage>
</organism>
<name>A0ABW1SR48_9LACO</name>
<keyword evidence="3" id="KW-1185">Reference proteome</keyword>
<sequence>MRFKGLRVAVMTAAVFVAGILGTAQAQAKSRPIIDITDSARLTTTTAQLGYHFAGLKVSKQGQVGLILTQKRSNWHFTYVIGRSKGVKWLGVDFTIKQGKKQVYHKTTGWTAADYGDMVTPTTTAQGTVGVLADSNRYNYYGHADRQTLLDSHLEAAGNVALVTRKLLGQQPLHKRLQRAQKKGQVLYVLPNETAQAYRTAKRALATLAKHRHDSKTDMRLYLQAKRQFNKSLASVE</sequence>
<dbReference type="EMBL" id="JBHSSK010000014">
    <property type="protein sequence ID" value="MFC6206837.1"/>
    <property type="molecule type" value="Genomic_DNA"/>
</dbReference>
<reference evidence="3" key="1">
    <citation type="journal article" date="2019" name="Int. J. Syst. Evol. Microbiol.">
        <title>The Global Catalogue of Microorganisms (GCM) 10K type strain sequencing project: providing services to taxonomists for standard genome sequencing and annotation.</title>
        <authorList>
            <consortium name="The Broad Institute Genomics Platform"/>
            <consortium name="The Broad Institute Genome Sequencing Center for Infectious Disease"/>
            <person name="Wu L."/>
            <person name="Ma J."/>
        </authorList>
    </citation>
    <scope>NUCLEOTIDE SEQUENCE [LARGE SCALE GENOMIC DNA]</scope>
    <source>
        <strain evidence="3">CCM 8905</strain>
    </source>
</reference>
<evidence type="ECO:0000313" key="3">
    <source>
        <dbReference type="Proteomes" id="UP001596254"/>
    </source>
</evidence>
<feature type="chain" id="PRO_5045418051" evidence="1">
    <location>
        <begin position="27"/>
        <end position="237"/>
    </location>
</feature>
<protein>
    <submittedName>
        <fullName evidence="2">Uncharacterized protein</fullName>
    </submittedName>
</protein>
<evidence type="ECO:0000313" key="2">
    <source>
        <dbReference type="EMBL" id="MFC6206837.1"/>
    </source>
</evidence>
<keyword evidence="1" id="KW-0732">Signal</keyword>
<evidence type="ECO:0000256" key="1">
    <source>
        <dbReference type="SAM" id="SignalP"/>
    </source>
</evidence>
<accession>A0ABW1SR48</accession>
<feature type="signal peptide" evidence="1">
    <location>
        <begin position="1"/>
        <end position="26"/>
    </location>
</feature>